<dbReference type="RefSeq" id="WP_378253241.1">
    <property type="nucleotide sequence ID" value="NZ_JBHSJV010000001.1"/>
</dbReference>
<dbReference type="SMART" id="SM00530">
    <property type="entry name" value="HTH_XRE"/>
    <property type="match status" value="1"/>
</dbReference>
<evidence type="ECO:0000313" key="3">
    <source>
        <dbReference type="EMBL" id="MFD2591040.1"/>
    </source>
</evidence>
<gene>
    <name evidence="3" type="ORF">ACFSTE_09370</name>
</gene>
<dbReference type="Pfam" id="PF01381">
    <property type="entry name" value="HTH_3"/>
    <property type="match status" value="1"/>
</dbReference>
<organism evidence="3 4">
    <name type="scientific">Aquimarina hainanensis</name>
    <dbReference type="NCBI Taxonomy" id="1578017"/>
    <lineage>
        <taxon>Bacteria</taxon>
        <taxon>Pseudomonadati</taxon>
        <taxon>Bacteroidota</taxon>
        <taxon>Flavobacteriia</taxon>
        <taxon>Flavobacteriales</taxon>
        <taxon>Flavobacteriaceae</taxon>
        <taxon>Aquimarina</taxon>
    </lineage>
</organism>
<accession>A0ABW5N696</accession>
<evidence type="ECO:0000256" key="1">
    <source>
        <dbReference type="ARBA" id="ARBA00023125"/>
    </source>
</evidence>
<dbReference type="Gene3D" id="1.10.260.40">
    <property type="entry name" value="lambda repressor-like DNA-binding domains"/>
    <property type="match status" value="1"/>
</dbReference>
<dbReference type="PROSITE" id="PS50943">
    <property type="entry name" value="HTH_CROC1"/>
    <property type="match status" value="1"/>
</dbReference>
<keyword evidence="1" id="KW-0238">DNA-binding</keyword>
<comment type="caution">
    <text evidence="3">The sequence shown here is derived from an EMBL/GenBank/DDBJ whole genome shotgun (WGS) entry which is preliminary data.</text>
</comment>
<dbReference type="PANTHER" id="PTHR46797:SF19">
    <property type="entry name" value="BLL2473 PROTEIN"/>
    <property type="match status" value="1"/>
</dbReference>
<dbReference type="InterPro" id="IPR001387">
    <property type="entry name" value="Cro/C1-type_HTH"/>
</dbReference>
<evidence type="ECO:0000313" key="4">
    <source>
        <dbReference type="Proteomes" id="UP001597459"/>
    </source>
</evidence>
<keyword evidence="4" id="KW-1185">Reference proteome</keyword>
<dbReference type="SUPFAM" id="SSF47413">
    <property type="entry name" value="lambda repressor-like DNA-binding domains"/>
    <property type="match status" value="1"/>
</dbReference>
<dbReference type="InterPro" id="IPR010982">
    <property type="entry name" value="Lambda_DNA-bd_dom_sf"/>
</dbReference>
<dbReference type="PANTHER" id="PTHR46797">
    <property type="entry name" value="HTH-TYPE TRANSCRIPTIONAL REGULATOR"/>
    <property type="match status" value="1"/>
</dbReference>
<protein>
    <submittedName>
        <fullName evidence="3">Helix-turn-helix domain-containing protein</fullName>
    </submittedName>
</protein>
<dbReference type="CDD" id="cd00093">
    <property type="entry name" value="HTH_XRE"/>
    <property type="match status" value="1"/>
</dbReference>
<feature type="domain" description="HTH cro/C1-type" evidence="2">
    <location>
        <begin position="17"/>
        <end position="72"/>
    </location>
</feature>
<sequence>MEQTEIDTYIRKVGDRIKSLRKEQGMTQLDLATSSDIDVRQIQRLENGHTSATLKTLLKVTNGLNIGILDFFDFLKNENIKA</sequence>
<dbReference type="InterPro" id="IPR050807">
    <property type="entry name" value="TransReg_Diox_bact_type"/>
</dbReference>
<reference evidence="4" key="1">
    <citation type="journal article" date="2019" name="Int. J. Syst. Evol. Microbiol.">
        <title>The Global Catalogue of Microorganisms (GCM) 10K type strain sequencing project: providing services to taxonomists for standard genome sequencing and annotation.</title>
        <authorList>
            <consortium name="The Broad Institute Genomics Platform"/>
            <consortium name="The Broad Institute Genome Sequencing Center for Infectious Disease"/>
            <person name="Wu L."/>
            <person name="Ma J."/>
        </authorList>
    </citation>
    <scope>NUCLEOTIDE SEQUENCE [LARGE SCALE GENOMIC DNA]</scope>
    <source>
        <strain evidence="4">KCTC 42423</strain>
    </source>
</reference>
<evidence type="ECO:0000259" key="2">
    <source>
        <dbReference type="PROSITE" id="PS50943"/>
    </source>
</evidence>
<proteinExistence type="predicted"/>
<name>A0ABW5N696_9FLAO</name>
<dbReference type="Proteomes" id="UP001597459">
    <property type="component" value="Unassembled WGS sequence"/>
</dbReference>
<dbReference type="EMBL" id="JBHULX010000013">
    <property type="protein sequence ID" value="MFD2591040.1"/>
    <property type="molecule type" value="Genomic_DNA"/>
</dbReference>